<evidence type="ECO:0000256" key="4">
    <source>
        <dbReference type="RuleBase" id="RU003357"/>
    </source>
</evidence>
<dbReference type="Gene3D" id="2.170.130.10">
    <property type="entry name" value="TonB-dependent receptor, plug domain"/>
    <property type="match status" value="1"/>
</dbReference>
<dbReference type="InterPro" id="IPR000531">
    <property type="entry name" value="Beta-barrel_TonB"/>
</dbReference>
<comment type="caution">
    <text evidence="9">The sequence shown here is derived from an EMBL/GenBank/DDBJ whole genome shotgun (WGS) entry which is preliminary data.</text>
</comment>
<keyword evidence="4" id="KW-0798">TonB box</keyword>
<dbReference type="InterPro" id="IPR010104">
    <property type="entry name" value="TonB_rcpt_bac"/>
</dbReference>
<reference evidence="9 10" key="1">
    <citation type="journal article" date="2014" name="Int. J. Syst. Evol. Microbiol.">
        <title>Complete genome sequence of Corynebacterium casei LMG S-19264T (=DSM 44701T), isolated from a smear-ripened cheese.</title>
        <authorList>
            <consortium name="US DOE Joint Genome Institute (JGI-PGF)"/>
            <person name="Walter F."/>
            <person name="Albersmeier A."/>
            <person name="Kalinowski J."/>
            <person name="Ruckert C."/>
        </authorList>
    </citation>
    <scope>NUCLEOTIDE SEQUENCE [LARGE SCALE GENOMIC DNA]</scope>
    <source>
        <strain evidence="9 10">KCTC 23968</strain>
    </source>
</reference>
<dbReference type="RefSeq" id="WP_189585495.1">
    <property type="nucleotide sequence ID" value="NZ_BMYV01000002.1"/>
</dbReference>
<feature type="region of interest" description="Disordered" evidence="5">
    <location>
        <begin position="648"/>
        <end position="669"/>
    </location>
</feature>
<dbReference type="InterPro" id="IPR037066">
    <property type="entry name" value="Plug_dom_sf"/>
</dbReference>
<keyword evidence="3" id="KW-0998">Cell outer membrane</keyword>
<dbReference type="EMBL" id="BMYV01000002">
    <property type="protein sequence ID" value="GGX70870.1"/>
    <property type="molecule type" value="Genomic_DNA"/>
</dbReference>
<keyword evidence="6" id="KW-0732">Signal</keyword>
<comment type="similarity">
    <text evidence="4">Belongs to the TonB-dependent receptor family.</text>
</comment>
<evidence type="ECO:0000256" key="5">
    <source>
        <dbReference type="SAM" id="MobiDB-lite"/>
    </source>
</evidence>
<dbReference type="InterPro" id="IPR036942">
    <property type="entry name" value="Beta-barrel_TonB_sf"/>
</dbReference>
<comment type="subcellular location">
    <subcellularLocation>
        <location evidence="1 4">Cell outer membrane</location>
    </subcellularLocation>
</comment>
<name>A0A918KRM9_9PROT</name>
<accession>A0A918KRM9</accession>
<organism evidence="9 10">
    <name type="scientific">Litorimonas cladophorae</name>
    <dbReference type="NCBI Taxonomy" id="1220491"/>
    <lineage>
        <taxon>Bacteria</taxon>
        <taxon>Pseudomonadati</taxon>
        <taxon>Pseudomonadota</taxon>
        <taxon>Alphaproteobacteria</taxon>
        <taxon>Maricaulales</taxon>
        <taxon>Robiginitomaculaceae</taxon>
    </lineage>
</organism>
<dbReference type="PANTHER" id="PTHR40980:SF3">
    <property type="entry name" value="TONB-DEPENDENT RECEPTOR-LIKE BETA-BARREL DOMAIN-CONTAINING PROTEIN"/>
    <property type="match status" value="1"/>
</dbReference>
<evidence type="ECO:0000313" key="10">
    <source>
        <dbReference type="Proteomes" id="UP000600865"/>
    </source>
</evidence>
<gene>
    <name evidence="9" type="primary">iroN</name>
    <name evidence="9" type="ORF">GCM10011309_21280</name>
</gene>
<feature type="signal peptide" evidence="6">
    <location>
        <begin position="1"/>
        <end position="26"/>
    </location>
</feature>
<evidence type="ECO:0000256" key="2">
    <source>
        <dbReference type="ARBA" id="ARBA00023136"/>
    </source>
</evidence>
<keyword evidence="2 4" id="KW-0472">Membrane</keyword>
<evidence type="ECO:0000259" key="8">
    <source>
        <dbReference type="Pfam" id="PF07715"/>
    </source>
</evidence>
<dbReference type="Gene3D" id="2.40.170.20">
    <property type="entry name" value="TonB-dependent receptor, beta-barrel domain"/>
    <property type="match status" value="1"/>
</dbReference>
<keyword evidence="9" id="KW-0675">Receptor</keyword>
<evidence type="ECO:0000256" key="1">
    <source>
        <dbReference type="ARBA" id="ARBA00004442"/>
    </source>
</evidence>
<dbReference type="AlphaFoldDB" id="A0A918KRM9"/>
<dbReference type="Proteomes" id="UP000600865">
    <property type="component" value="Unassembled WGS sequence"/>
</dbReference>
<dbReference type="NCBIfam" id="TIGR01782">
    <property type="entry name" value="TonB-Xanth-Caul"/>
    <property type="match status" value="1"/>
</dbReference>
<feature type="domain" description="TonB-dependent receptor plug" evidence="8">
    <location>
        <begin position="53"/>
        <end position="157"/>
    </location>
</feature>
<proteinExistence type="inferred from homology"/>
<evidence type="ECO:0000256" key="3">
    <source>
        <dbReference type="ARBA" id="ARBA00023237"/>
    </source>
</evidence>
<evidence type="ECO:0000259" key="7">
    <source>
        <dbReference type="Pfam" id="PF00593"/>
    </source>
</evidence>
<feature type="domain" description="TonB-dependent receptor-like beta-barrel" evidence="7">
    <location>
        <begin position="393"/>
        <end position="889"/>
    </location>
</feature>
<feature type="chain" id="PRO_5037632097" evidence="6">
    <location>
        <begin position="27"/>
        <end position="922"/>
    </location>
</feature>
<evidence type="ECO:0000256" key="6">
    <source>
        <dbReference type="SAM" id="SignalP"/>
    </source>
</evidence>
<dbReference type="PANTHER" id="PTHR40980">
    <property type="entry name" value="PLUG DOMAIN-CONTAINING PROTEIN"/>
    <property type="match status" value="1"/>
</dbReference>
<dbReference type="GO" id="GO:0009279">
    <property type="term" value="C:cell outer membrane"/>
    <property type="evidence" value="ECO:0007669"/>
    <property type="project" value="UniProtKB-SubCell"/>
</dbReference>
<keyword evidence="10" id="KW-1185">Reference proteome</keyword>
<dbReference type="SUPFAM" id="SSF56935">
    <property type="entry name" value="Porins"/>
    <property type="match status" value="1"/>
</dbReference>
<dbReference type="Pfam" id="PF00593">
    <property type="entry name" value="TonB_dep_Rec_b-barrel"/>
    <property type="match status" value="1"/>
</dbReference>
<dbReference type="Pfam" id="PF07715">
    <property type="entry name" value="Plug"/>
    <property type="match status" value="1"/>
</dbReference>
<sequence length="922" mass="100061">MRLGTKSLLVCTVGTAAMMVAVPAFAQVSGQDSEDVVVATGIRSSIQRAQDIKREAIGVVDAIAAEDLGKFPDLNVAESLQRISGLAIDRSGGEGQAVTIRGLGPQFNTVLMNGRQIATDSGGREFNFDVLAAEQITGATVYKSGRSNLQEGGIGGTINVTTARPFDNPGFQMAGTVKGVYESLSEKISPAGSLLISNTFNDDKFGLLGAVSYSERDVQINQIATAGWRPGQTISNVNDGVLFENAYIPRNWDQIVDRQKRKRLNASLAAQFAPNDDITVTLDGFISKFEVDSEVTDLASWFEPDRVGSGTIDANGTLTSFTQEIGLNQGSGDPASDFVSTTRNSRDVTNTGFGANIDWDATENLSVSLDAFHSTAENDRAGKDRFNVVGIINNYSFDGTGEYPTVQHDGFSGNSLPDANLSRLHYNEKGNVPTDEDQITEFKADFVYTPDVDAIKAVRFGAYNQMREKSRFQIFGNQCAFCGYQVAAPNDVISFRPFTAGNFFPGLIDTFYTYDGDAYVDYLSDQGVPIVTSLQNNRYEINEDIISAYTDVTVGFDAGNVPVEINMGMRYSDTDIDVTAVQSFIADVVPTTDLTLFSNVFGPATDITEGGSYSNFLGNVDVSFEVREDMKLRFAAYESLTRATMSELSPATNFGEPRRQNLTASGGNPALNPFKSTNFDAAYEWYYSDDSVFSVAAFHKDIDDIIVNLTGNESFTLANRSAADGFRCAGTTPSCAAPGDIDPSRSGFDVIANTEELNGESELYRVSRPQNGESATVTGIEVAITHVLDNGFGFSANATFVDSNVVLDPTSATNFSLEGVGDSQNAVLFYENEKLQARVAYNRREGFLRRIDNGFNGEPINTETFGQFDASASYDINEQYSIFVEGINITGEELRQTGRFENQIYSIEDNGSRYAIGVRGKW</sequence>
<dbReference type="InterPro" id="IPR012910">
    <property type="entry name" value="Plug_dom"/>
</dbReference>
<evidence type="ECO:0000313" key="9">
    <source>
        <dbReference type="EMBL" id="GGX70870.1"/>
    </source>
</evidence>
<protein>
    <submittedName>
        <fullName evidence="9">TonB-dependent receptor</fullName>
    </submittedName>
</protein>